<gene>
    <name evidence="2" type="ORF">CSC2_12480</name>
</gene>
<evidence type="ECO:0000313" key="2">
    <source>
        <dbReference type="EMBL" id="GFZ30722.1"/>
    </source>
</evidence>
<dbReference type="Gene3D" id="2.60.40.3940">
    <property type="match status" value="1"/>
</dbReference>
<evidence type="ECO:0000313" key="3">
    <source>
        <dbReference type="Proteomes" id="UP000663802"/>
    </source>
</evidence>
<protein>
    <recommendedName>
        <fullName evidence="1">Putative tail fiber protein gp53-like C-terminal domain-containing protein</fullName>
    </recommendedName>
</protein>
<proteinExistence type="predicted"/>
<organism evidence="2 3">
    <name type="scientific">Clostridium zeae</name>
    <dbReference type="NCBI Taxonomy" id="2759022"/>
    <lineage>
        <taxon>Bacteria</taxon>
        <taxon>Bacillati</taxon>
        <taxon>Bacillota</taxon>
        <taxon>Clostridia</taxon>
        <taxon>Eubacteriales</taxon>
        <taxon>Clostridiaceae</taxon>
        <taxon>Clostridium</taxon>
    </lineage>
</organism>
<keyword evidence="3" id="KW-1185">Reference proteome</keyword>
<dbReference type="Proteomes" id="UP000663802">
    <property type="component" value="Unassembled WGS sequence"/>
</dbReference>
<accession>A0ABQ1E7F5</accession>
<reference evidence="2 3" key="1">
    <citation type="journal article" date="2021" name="Int. J. Syst. Evol. Microbiol.">
        <title>Clostridium zeae sp. nov., isolated from corn silage.</title>
        <authorList>
            <person name="Kobayashi H."/>
            <person name="Tanizawa Y."/>
            <person name="Yagura M."/>
            <person name="Sakamoto M."/>
            <person name="Ohkuma M."/>
            <person name="Tohno M."/>
        </authorList>
    </citation>
    <scope>NUCLEOTIDE SEQUENCE [LARGE SCALE GENOMIC DNA]</scope>
    <source>
        <strain evidence="2 3">CSC2</strain>
    </source>
</reference>
<evidence type="ECO:0000259" key="1">
    <source>
        <dbReference type="Pfam" id="PF21882"/>
    </source>
</evidence>
<dbReference type="RefSeq" id="WP_206868766.1">
    <property type="nucleotide sequence ID" value="NZ_BMBA01000001.1"/>
</dbReference>
<dbReference type="Pfam" id="PF21882">
    <property type="entry name" value="Gp53-like_C"/>
    <property type="match status" value="1"/>
</dbReference>
<sequence>MPLIIPSKTINDSFNLSDFQNDFNYLNNNKSNNDGSSIYYLAGAGSTGNNYWAKVCSVTLTYQYANSEVRFELFGGASGSGGIFPRATVECRVKQQNPLGQNPSVDLNISNATIIGNANVKAVTTVSATNCITDIYVQYTNYYENYCICPIFNAGGFIFYNNLSIISVLPTGTFQTVSSLKYATNFNGNGYKVLDSGIILQWGGLSVSTGITVTFPIAFPNICLKVYSQVASTDGRYGCVAPGTVTSSGFTAYVNGVTSGDFRWYDYWAIGY</sequence>
<feature type="domain" description="Putative tail fiber protein gp53-like C-terminal" evidence="1">
    <location>
        <begin position="194"/>
        <end position="272"/>
    </location>
</feature>
<name>A0ABQ1E7F5_9CLOT</name>
<dbReference type="EMBL" id="BMBA01000001">
    <property type="protein sequence ID" value="GFZ30722.1"/>
    <property type="molecule type" value="Genomic_DNA"/>
</dbReference>
<dbReference type="InterPro" id="IPR054075">
    <property type="entry name" value="Gp53-like_C"/>
</dbReference>
<comment type="caution">
    <text evidence="2">The sequence shown here is derived from an EMBL/GenBank/DDBJ whole genome shotgun (WGS) entry which is preliminary data.</text>
</comment>